<proteinExistence type="predicted"/>
<comment type="caution">
    <text evidence="7">The sequence shown here is derived from an EMBL/GenBank/DDBJ whole genome shotgun (WGS) entry which is preliminary data.</text>
</comment>
<feature type="transmembrane region" description="Helical" evidence="6">
    <location>
        <begin position="241"/>
        <end position="264"/>
    </location>
</feature>
<dbReference type="OrthoDB" id="5985073at2759"/>
<feature type="compositionally biased region" description="Basic and acidic residues" evidence="5">
    <location>
        <begin position="311"/>
        <end position="326"/>
    </location>
</feature>
<dbReference type="InterPro" id="IPR051694">
    <property type="entry name" value="Immunoregulatory_rcpt-like"/>
</dbReference>
<feature type="region of interest" description="Disordered" evidence="5">
    <location>
        <begin position="210"/>
        <end position="229"/>
    </location>
</feature>
<keyword evidence="8" id="KW-1185">Reference proteome</keyword>
<keyword evidence="2 6" id="KW-0812">Transmembrane</keyword>
<evidence type="ECO:0000256" key="4">
    <source>
        <dbReference type="ARBA" id="ARBA00023136"/>
    </source>
</evidence>
<dbReference type="GO" id="GO:0016020">
    <property type="term" value="C:membrane"/>
    <property type="evidence" value="ECO:0007669"/>
    <property type="project" value="UniProtKB-SubCell"/>
</dbReference>
<reference evidence="7" key="1">
    <citation type="submission" date="2019-04" db="EMBL/GenBank/DDBJ databases">
        <title>Sequencing of skin fungus with MAO and IRED activity.</title>
        <authorList>
            <person name="Marsaioli A.J."/>
            <person name="Bonatto J.M.C."/>
            <person name="Reis Junior O."/>
        </authorList>
    </citation>
    <scope>NUCLEOTIDE SEQUENCE</scope>
    <source>
        <strain evidence="7">30M1</strain>
    </source>
</reference>
<feature type="compositionally biased region" description="Basic and acidic residues" evidence="5">
    <location>
        <begin position="291"/>
        <end position="300"/>
    </location>
</feature>
<dbReference type="Proteomes" id="UP000801428">
    <property type="component" value="Unassembled WGS sequence"/>
</dbReference>
<feature type="region of interest" description="Disordered" evidence="5">
    <location>
        <begin position="270"/>
        <end position="340"/>
    </location>
</feature>
<evidence type="ECO:0000256" key="5">
    <source>
        <dbReference type="SAM" id="MobiDB-lite"/>
    </source>
</evidence>
<dbReference type="GO" id="GO:0071944">
    <property type="term" value="C:cell periphery"/>
    <property type="evidence" value="ECO:0007669"/>
    <property type="project" value="UniProtKB-ARBA"/>
</dbReference>
<evidence type="ECO:0000256" key="3">
    <source>
        <dbReference type="ARBA" id="ARBA00022989"/>
    </source>
</evidence>
<dbReference type="AlphaFoldDB" id="A0A9P4TJ52"/>
<dbReference type="PANTHER" id="PTHR15549">
    <property type="entry name" value="PAIRED IMMUNOGLOBULIN-LIKE TYPE 2 RECEPTOR"/>
    <property type="match status" value="1"/>
</dbReference>
<gene>
    <name evidence="7" type="ORF">E8E13_008539</name>
</gene>
<evidence type="ECO:0000313" key="8">
    <source>
        <dbReference type="Proteomes" id="UP000801428"/>
    </source>
</evidence>
<dbReference type="EMBL" id="SWKU01000005">
    <property type="protein sequence ID" value="KAF3006671.1"/>
    <property type="molecule type" value="Genomic_DNA"/>
</dbReference>
<feature type="compositionally biased region" description="Low complexity" evidence="5">
    <location>
        <begin position="210"/>
        <end position="225"/>
    </location>
</feature>
<organism evidence="7 8">
    <name type="scientific">Curvularia kusanoi</name>
    <name type="common">Cochliobolus kusanoi</name>
    <dbReference type="NCBI Taxonomy" id="90978"/>
    <lineage>
        <taxon>Eukaryota</taxon>
        <taxon>Fungi</taxon>
        <taxon>Dikarya</taxon>
        <taxon>Ascomycota</taxon>
        <taxon>Pezizomycotina</taxon>
        <taxon>Dothideomycetes</taxon>
        <taxon>Pleosporomycetidae</taxon>
        <taxon>Pleosporales</taxon>
        <taxon>Pleosporineae</taxon>
        <taxon>Pleosporaceae</taxon>
        <taxon>Curvularia</taxon>
    </lineage>
</organism>
<comment type="subcellular location">
    <subcellularLocation>
        <location evidence="1">Membrane</location>
        <topology evidence="1">Single-pass membrane protein</topology>
    </subcellularLocation>
</comment>
<evidence type="ECO:0000256" key="6">
    <source>
        <dbReference type="SAM" id="Phobius"/>
    </source>
</evidence>
<evidence type="ECO:0000256" key="2">
    <source>
        <dbReference type="ARBA" id="ARBA00022692"/>
    </source>
</evidence>
<evidence type="ECO:0000256" key="1">
    <source>
        <dbReference type="ARBA" id="ARBA00004167"/>
    </source>
</evidence>
<dbReference type="CDD" id="cd12087">
    <property type="entry name" value="TM_EGFR-like"/>
    <property type="match status" value="1"/>
</dbReference>
<accession>A0A9P4TJ52</accession>
<dbReference type="PANTHER" id="PTHR15549:SF26">
    <property type="entry name" value="AXIAL BUDDING PATTERN PROTEIN 2-RELATED"/>
    <property type="match status" value="1"/>
</dbReference>
<keyword evidence="3 6" id="KW-1133">Transmembrane helix</keyword>
<name>A0A9P4TJ52_CURKU</name>
<evidence type="ECO:0000313" key="7">
    <source>
        <dbReference type="EMBL" id="KAF3006671.1"/>
    </source>
</evidence>
<protein>
    <submittedName>
        <fullName evidence="7">Uncharacterized protein</fullName>
    </submittedName>
</protein>
<sequence>MSPNDLVARQTPEWPVNNWGQGTPSQPTTTLALSTTFTPPSSCALPSQIDILPSPGYLIWWNEPVPFPGRTVSDCYPTEFLKSYTSIAPTTTGALGSSIVPAMSPLVCPQNFCTQYVGDNNYIACCPSGYRFATTGLPTLSDRPAYGGICYTDIPQGQELTAVVYDAKGSTRQEIWAPSTTGAQGWAHPIDGWAASSATAGCAVKRDVSTDSSSASKSSQKPLSSIVGSTKKKAKKVKGGAIAGAVLGALIALIAVLGLVLFLLRRRKRAKEGERGSESENGSQVDGAQIHQKDGDDARVEVNAVPYSELGVKKDHAHEMSVEQHVSELPAGADGRQSGR</sequence>
<keyword evidence="4 6" id="KW-0472">Membrane</keyword>
<feature type="region of interest" description="Disordered" evidence="5">
    <location>
        <begin position="1"/>
        <end position="25"/>
    </location>
</feature>